<evidence type="ECO:0000313" key="4">
    <source>
        <dbReference type="Proteomes" id="UP001354709"/>
    </source>
</evidence>
<name>A0ABU7QDE5_9ACTN</name>
<evidence type="ECO:0000313" key="3">
    <source>
        <dbReference type="EMBL" id="MEE4598384.1"/>
    </source>
</evidence>
<protein>
    <submittedName>
        <fullName evidence="3">Alpha/beta hydrolase</fullName>
    </submittedName>
</protein>
<evidence type="ECO:0000259" key="2">
    <source>
        <dbReference type="Pfam" id="PF00561"/>
    </source>
</evidence>
<feature type="signal peptide" evidence="1">
    <location>
        <begin position="1"/>
        <end position="26"/>
    </location>
</feature>
<reference evidence="3 4" key="1">
    <citation type="submission" date="2023-11" db="EMBL/GenBank/DDBJ databases">
        <title>30 novel species of actinomycetes from the DSMZ collection.</title>
        <authorList>
            <person name="Nouioui I."/>
        </authorList>
    </citation>
    <scope>NUCLEOTIDE SEQUENCE [LARGE SCALE GENOMIC DNA]</scope>
    <source>
        <strain evidence="3 4">DSM 41524</strain>
    </source>
</reference>
<dbReference type="Gene3D" id="3.40.50.1820">
    <property type="entry name" value="alpha/beta hydrolase"/>
    <property type="match status" value="1"/>
</dbReference>
<dbReference type="PRINTS" id="PR00412">
    <property type="entry name" value="EPOXHYDRLASE"/>
</dbReference>
<sequence>MCGLRNVPVVLLHALPLSSVMWQAQAASLRARGHTVITPDQRGFGGNPLGTAAPSLHTVADDLAALLDERGVDSVALAGCSMGGYVAMAFLRRYRHRVRALALLGTRAAADTPETVAKRIGFADLMLDDSRRDHLVARTTPLLLGTTTRDRHPGLVDRVTAMAAAAAPEAVAWAQRAIAARPDSWSVLRDTDVPAVVVAGAEDELVAMDEAASMAEALPRGRLVTVPAAGHLQPLEAPEYVTELLIALLDAAAADRQHLAVESPADVEDGGNRC</sequence>
<proteinExistence type="predicted"/>
<keyword evidence="1" id="KW-0732">Signal</keyword>
<dbReference type="PRINTS" id="PR00111">
    <property type="entry name" value="ABHYDROLASE"/>
</dbReference>
<keyword evidence="3" id="KW-0378">Hydrolase</keyword>
<dbReference type="Pfam" id="PF00561">
    <property type="entry name" value="Abhydrolase_1"/>
    <property type="match status" value="1"/>
</dbReference>
<dbReference type="Proteomes" id="UP001354709">
    <property type="component" value="Unassembled WGS sequence"/>
</dbReference>
<feature type="chain" id="PRO_5046945511" evidence="1">
    <location>
        <begin position="27"/>
        <end position="274"/>
    </location>
</feature>
<gene>
    <name evidence="3" type="ORF">V2J94_42225</name>
</gene>
<dbReference type="EMBL" id="JAZBJO010000047">
    <property type="protein sequence ID" value="MEE4598384.1"/>
    <property type="molecule type" value="Genomic_DNA"/>
</dbReference>
<evidence type="ECO:0000256" key="1">
    <source>
        <dbReference type="SAM" id="SignalP"/>
    </source>
</evidence>
<comment type="caution">
    <text evidence="3">The sequence shown here is derived from an EMBL/GenBank/DDBJ whole genome shotgun (WGS) entry which is preliminary data.</text>
</comment>
<dbReference type="InterPro" id="IPR000639">
    <property type="entry name" value="Epox_hydrolase-like"/>
</dbReference>
<dbReference type="PANTHER" id="PTHR43798">
    <property type="entry name" value="MONOACYLGLYCEROL LIPASE"/>
    <property type="match status" value="1"/>
</dbReference>
<keyword evidence="4" id="KW-1185">Reference proteome</keyword>
<feature type="domain" description="AB hydrolase-1" evidence="2">
    <location>
        <begin position="8"/>
        <end position="238"/>
    </location>
</feature>
<dbReference type="InterPro" id="IPR050266">
    <property type="entry name" value="AB_hydrolase_sf"/>
</dbReference>
<dbReference type="RefSeq" id="WP_330815715.1">
    <property type="nucleotide sequence ID" value="NZ_JAZBJO010000047.1"/>
</dbReference>
<dbReference type="GO" id="GO:0016787">
    <property type="term" value="F:hydrolase activity"/>
    <property type="evidence" value="ECO:0007669"/>
    <property type="project" value="UniProtKB-KW"/>
</dbReference>
<dbReference type="InterPro" id="IPR000073">
    <property type="entry name" value="AB_hydrolase_1"/>
</dbReference>
<dbReference type="InterPro" id="IPR029058">
    <property type="entry name" value="AB_hydrolase_fold"/>
</dbReference>
<accession>A0ABU7QDE5</accession>
<organism evidence="3 4">
    <name type="scientific">Streptomyces asiaticus subsp. ignotus</name>
    <dbReference type="NCBI Taxonomy" id="3098222"/>
    <lineage>
        <taxon>Bacteria</taxon>
        <taxon>Bacillati</taxon>
        <taxon>Actinomycetota</taxon>
        <taxon>Actinomycetes</taxon>
        <taxon>Kitasatosporales</taxon>
        <taxon>Streptomycetaceae</taxon>
        <taxon>Streptomyces</taxon>
        <taxon>Streptomyces violaceusniger group</taxon>
    </lineage>
</organism>
<dbReference type="SUPFAM" id="SSF53474">
    <property type="entry name" value="alpha/beta-Hydrolases"/>
    <property type="match status" value="1"/>
</dbReference>